<protein>
    <submittedName>
        <fullName evidence="2">Uncharacterized protein</fullName>
    </submittedName>
</protein>
<dbReference type="AlphaFoldDB" id="A0A6A6BXM6"/>
<feature type="compositionally biased region" description="Polar residues" evidence="1">
    <location>
        <begin position="15"/>
        <end position="31"/>
    </location>
</feature>
<evidence type="ECO:0000313" key="2">
    <source>
        <dbReference type="EMBL" id="KAF2158680.1"/>
    </source>
</evidence>
<accession>A0A6A6BXM6</accession>
<name>A0A6A6BXM6_ZASCE</name>
<evidence type="ECO:0000313" key="3">
    <source>
        <dbReference type="Proteomes" id="UP000799537"/>
    </source>
</evidence>
<dbReference type="Proteomes" id="UP000799537">
    <property type="component" value="Unassembled WGS sequence"/>
</dbReference>
<feature type="compositionally biased region" description="Polar residues" evidence="1">
    <location>
        <begin position="50"/>
        <end position="83"/>
    </location>
</feature>
<feature type="region of interest" description="Disordered" evidence="1">
    <location>
        <begin position="15"/>
        <end position="83"/>
    </location>
</feature>
<gene>
    <name evidence="2" type="ORF">M409DRAFT_61461</name>
</gene>
<evidence type="ECO:0000256" key="1">
    <source>
        <dbReference type="SAM" id="MobiDB-lite"/>
    </source>
</evidence>
<sequence length="134" mass="14981">MNARLDYGYNHYQYQHSLPPASTMTSGSTSKQNRKRIRHRPSRARKQELYTASQRSGTSPTTDNTPFKSKTMSTSGTMWSTNLPRLLRQESAESRERRIFGGEDGDTASAKALKGAMLDVVLGLFDGVDYEDGI</sequence>
<dbReference type="EMBL" id="ML993652">
    <property type="protein sequence ID" value="KAF2158680.1"/>
    <property type="molecule type" value="Genomic_DNA"/>
</dbReference>
<reference evidence="2" key="1">
    <citation type="journal article" date="2020" name="Stud. Mycol.">
        <title>101 Dothideomycetes genomes: a test case for predicting lifestyles and emergence of pathogens.</title>
        <authorList>
            <person name="Haridas S."/>
            <person name="Albert R."/>
            <person name="Binder M."/>
            <person name="Bloem J."/>
            <person name="Labutti K."/>
            <person name="Salamov A."/>
            <person name="Andreopoulos B."/>
            <person name="Baker S."/>
            <person name="Barry K."/>
            <person name="Bills G."/>
            <person name="Bluhm B."/>
            <person name="Cannon C."/>
            <person name="Castanera R."/>
            <person name="Culley D."/>
            <person name="Daum C."/>
            <person name="Ezra D."/>
            <person name="Gonzalez J."/>
            <person name="Henrissat B."/>
            <person name="Kuo A."/>
            <person name="Liang C."/>
            <person name="Lipzen A."/>
            <person name="Lutzoni F."/>
            <person name="Magnuson J."/>
            <person name="Mondo S."/>
            <person name="Nolan M."/>
            <person name="Ohm R."/>
            <person name="Pangilinan J."/>
            <person name="Park H.-J."/>
            <person name="Ramirez L."/>
            <person name="Alfaro M."/>
            <person name="Sun H."/>
            <person name="Tritt A."/>
            <person name="Yoshinaga Y."/>
            <person name="Zwiers L.-H."/>
            <person name="Turgeon B."/>
            <person name="Goodwin S."/>
            <person name="Spatafora J."/>
            <person name="Crous P."/>
            <person name="Grigoriev I."/>
        </authorList>
    </citation>
    <scope>NUCLEOTIDE SEQUENCE</scope>
    <source>
        <strain evidence="2">ATCC 36951</strain>
    </source>
</reference>
<feature type="compositionally biased region" description="Basic residues" evidence="1">
    <location>
        <begin position="32"/>
        <end position="44"/>
    </location>
</feature>
<dbReference type="GeneID" id="54568040"/>
<dbReference type="RefSeq" id="XP_033659569.1">
    <property type="nucleotide sequence ID" value="XM_033814768.1"/>
</dbReference>
<organism evidence="2 3">
    <name type="scientific">Zasmidium cellare ATCC 36951</name>
    <dbReference type="NCBI Taxonomy" id="1080233"/>
    <lineage>
        <taxon>Eukaryota</taxon>
        <taxon>Fungi</taxon>
        <taxon>Dikarya</taxon>
        <taxon>Ascomycota</taxon>
        <taxon>Pezizomycotina</taxon>
        <taxon>Dothideomycetes</taxon>
        <taxon>Dothideomycetidae</taxon>
        <taxon>Mycosphaerellales</taxon>
        <taxon>Mycosphaerellaceae</taxon>
        <taxon>Zasmidium</taxon>
    </lineage>
</organism>
<keyword evidence="3" id="KW-1185">Reference proteome</keyword>
<dbReference type="OrthoDB" id="4147798at2759"/>
<proteinExistence type="predicted"/>